<sequence>MKNLEYLWKDIEGTEKENEYLEKRFAEMSVKEKYILQGAVQIVEVKNASDLINLTEQLSNFDFHYKATDNESLGEYIARHKECASDDILPFIKTKQLGSEYHEDFNGIFTDKGYVYQRNSLKQIYDGTNLDEMTGDDWTVKIKVGSKDYPEGVWINLPDYEFYGLEPDEMAIALDALGTNKWSRCALLDAKCVFPNVKELAEQYDSIEELISDGNNFGYVCDEQGQGRAFFTEHLESAIELEGCTRLDFALDISQNLNCYDFAPKEDKLESYGRSLARKNGIVEPDTILGDNFDYTLYAKTDIDNKGLAPCKNGFIKSNGEQFHYEFSKKLDSMGISME</sequence>
<comment type="caution">
    <text evidence="1">The sequence shown here is derived from an EMBL/GenBank/DDBJ whole genome shotgun (WGS) entry which is preliminary data.</text>
</comment>
<gene>
    <name evidence="1" type="ORF">AT727_23580</name>
</gene>
<accession>A0A0W1JHV3</accession>
<dbReference type="OrthoDB" id="1733755at2"/>
<evidence type="ECO:0000313" key="2">
    <source>
        <dbReference type="Proteomes" id="UP000054623"/>
    </source>
</evidence>
<evidence type="ECO:0000313" key="1">
    <source>
        <dbReference type="EMBL" id="KTE90776.1"/>
    </source>
</evidence>
<dbReference type="AlphaFoldDB" id="A0A0W1JHV3"/>
<proteinExistence type="predicted"/>
<dbReference type="EMBL" id="LOCK01000033">
    <property type="protein sequence ID" value="KTE90776.1"/>
    <property type="molecule type" value="Genomic_DNA"/>
</dbReference>
<protein>
    <submittedName>
        <fullName evidence="1">Uncharacterized protein</fullName>
    </submittedName>
</protein>
<dbReference type="RefSeq" id="WP_058491490.1">
    <property type="nucleotide sequence ID" value="NZ_LOCK01000033.1"/>
</dbReference>
<name>A0A0W1JHV3_DESHA</name>
<dbReference type="Proteomes" id="UP000054623">
    <property type="component" value="Unassembled WGS sequence"/>
</dbReference>
<organism evidence="1 2">
    <name type="scientific">Desulfitobacterium hafniense</name>
    <name type="common">Desulfitobacterium frappieri</name>
    <dbReference type="NCBI Taxonomy" id="49338"/>
    <lineage>
        <taxon>Bacteria</taxon>
        <taxon>Bacillati</taxon>
        <taxon>Bacillota</taxon>
        <taxon>Clostridia</taxon>
        <taxon>Eubacteriales</taxon>
        <taxon>Desulfitobacteriaceae</taxon>
        <taxon>Desulfitobacterium</taxon>
    </lineage>
</organism>
<reference evidence="1 2" key="1">
    <citation type="submission" date="2015-12" db="EMBL/GenBank/DDBJ databases">
        <title>Draft Genome Sequence of Desulfitobacterium hafniense Strain DH, a Sulfate-reducing Bacterium Isolated from Paddy Soils.</title>
        <authorList>
            <person name="Bao P."/>
            <person name="Zhang X."/>
            <person name="Li G."/>
        </authorList>
    </citation>
    <scope>NUCLEOTIDE SEQUENCE [LARGE SCALE GENOMIC DNA]</scope>
    <source>
        <strain evidence="1 2">DH</strain>
    </source>
</reference>